<dbReference type="EMBL" id="CP083803">
    <property type="protein sequence ID" value="UXZ44313.1"/>
    <property type="molecule type" value="Genomic_DNA"/>
</dbReference>
<accession>A0AAJ5MHD2</accession>
<name>A0AAJ5MHD2_9PSED</name>
<reference evidence="6" key="1">
    <citation type="submission" date="2021-08" db="EMBL/GenBank/DDBJ databases">
        <authorList>
            <person name="Yaryura P.M."/>
            <person name="Bianco M.I."/>
            <person name="Morais C."/>
            <person name="Setubal J.C."/>
        </authorList>
    </citation>
    <scope>NUCLEOTIDE SEQUENCE</scope>
    <source>
        <strain evidence="6">AP1</strain>
    </source>
</reference>
<evidence type="ECO:0000313" key="6">
    <source>
        <dbReference type="EMBL" id="UXZ44313.1"/>
    </source>
</evidence>
<gene>
    <name evidence="6" type="ORF">K7K07_19890</name>
</gene>
<keyword evidence="6" id="KW-0032">Aminotransferase</keyword>
<dbReference type="Proteomes" id="UP001209279">
    <property type="component" value="Chromosome"/>
</dbReference>
<feature type="active site" description="Proton acceptor" evidence="3">
    <location>
        <position position="185"/>
    </location>
</feature>
<dbReference type="SUPFAM" id="SSF53383">
    <property type="entry name" value="PLP-dependent transferases"/>
    <property type="match status" value="1"/>
</dbReference>
<dbReference type="Gene3D" id="3.90.1150.10">
    <property type="entry name" value="Aspartate Aminotransferase, domain 1"/>
    <property type="match status" value="1"/>
</dbReference>
<evidence type="ECO:0000256" key="1">
    <source>
        <dbReference type="ARBA" id="ARBA00022898"/>
    </source>
</evidence>
<protein>
    <submittedName>
        <fullName evidence="6">DegT/DnrJ/EryC1/StrS aminotransferase family protein</fullName>
    </submittedName>
</protein>
<dbReference type="PANTHER" id="PTHR30244:SF34">
    <property type="entry name" value="DTDP-4-AMINO-4,6-DIDEOXYGALACTOSE TRANSAMINASE"/>
    <property type="match status" value="1"/>
</dbReference>
<keyword evidence="1 4" id="KW-0663">Pyridoxal phosphate</keyword>
<dbReference type="GO" id="GO:0008483">
    <property type="term" value="F:transaminase activity"/>
    <property type="evidence" value="ECO:0007669"/>
    <property type="project" value="UniProtKB-KW"/>
</dbReference>
<dbReference type="Pfam" id="PF01041">
    <property type="entry name" value="DegT_DnrJ_EryC1"/>
    <property type="match status" value="1"/>
</dbReference>
<dbReference type="PANTHER" id="PTHR30244">
    <property type="entry name" value="TRANSAMINASE"/>
    <property type="match status" value="1"/>
</dbReference>
<dbReference type="CDD" id="cd00616">
    <property type="entry name" value="AHBA_syn"/>
    <property type="match status" value="1"/>
</dbReference>
<dbReference type="GO" id="GO:0000271">
    <property type="term" value="P:polysaccharide biosynthetic process"/>
    <property type="evidence" value="ECO:0007669"/>
    <property type="project" value="TreeGrafter"/>
</dbReference>
<evidence type="ECO:0000313" key="7">
    <source>
        <dbReference type="Proteomes" id="UP001209279"/>
    </source>
</evidence>
<proteinExistence type="inferred from homology"/>
<dbReference type="InterPro" id="IPR000653">
    <property type="entry name" value="DegT/StrS_aminotransferase"/>
</dbReference>
<keyword evidence="6" id="KW-0808">Transferase</keyword>
<evidence type="ECO:0000256" key="3">
    <source>
        <dbReference type="PIRSR" id="PIRSR000390-1"/>
    </source>
</evidence>
<dbReference type="Gene3D" id="3.40.640.10">
    <property type="entry name" value="Type I PLP-dependent aspartate aminotransferase-like (Major domain)"/>
    <property type="match status" value="1"/>
</dbReference>
<feature type="modified residue" description="N6-(pyridoxal phosphate)lysine" evidence="4">
    <location>
        <position position="185"/>
    </location>
</feature>
<dbReference type="RefSeq" id="WP_110604958.1">
    <property type="nucleotide sequence ID" value="NZ_CATKPM010000006.1"/>
</dbReference>
<sequence length="392" mass="43751">MLNTAFSPWPSFTEEEANAVRDVILSNRVNYWTGQECREFEREFAKWAQCEHAVAVANGTVALDLALKALGIGSGDEVIVTSRTFLASVSSIVNAGAVPVFADVDTDSQNITADSIRAVLTSRTRAVICVHLAGWPCDMDPIMALATKYDLKIIEDCAQAHGALYKGRSVGSIGHVGAWSFCQDKIMTTGGEGGMVTTNDKSLWSSMWSFKDHGKSWEAIYERDHPPGFRWLHESFGTNWRMLEVQAVIGRLQLRWMPQWQARRSDYAQRIWSKARQLPGIRVPAIPAEIRHAAYKCYVFVEPQALADGWDRDRIALEINQSGVPCYSGSCSEVYLEKAFDDTGWRPEQPLPVARVLGETSLMFLVHPTLTDQEVERTCEALTSVMERAVAR</sequence>
<dbReference type="InterPro" id="IPR015422">
    <property type="entry name" value="PyrdxlP-dep_Trfase_small"/>
</dbReference>
<dbReference type="GO" id="GO:0030170">
    <property type="term" value="F:pyridoxal phosphate binding"/>
    <property type="evidence" value="ECO:0007669"/>
    <property type="project" value="TreeGrafter"/>
</dbReference>
<evidence type="ECO:0000256" key="4">
    <source>
        <dbReference type="PIRSR" id="PIRSR000390-2"/>
    </source>
</evidence>
<dbReference type="InterPro" id="IPR015424">
    <property type="entry name" value="PyrdxlP-dep_Trfase"/>
</dbReference>
<dbReference type="PIRSF" id="PIRSF000390">
    <property type="entry name" value="PLP_StrS"/>
    <property type="match status" value="1"/>
</dbReference>
<dbReference type="InterPro" id="IPR015421">
    <property type="entry name" value="PyrdxlP-dep_Trfase_major"/>
</dbReference>
<comment type="similarity">
    <text evidence="2 5">Belongs to the DegT/DnrJ/EryC1 family.</text>
</comment>
<evidence type="ECO:0000256" key="2">
    <source>
        <dbReference type="ARBA" id="ARBA00037999"/>
    </source>
</evidence>
<dbReference type="AlphaFoldDB" id="A0AAJ5MHD2"/>
<evidence type="ECO:0000256" key="5">
    <source>
        <dbReference type="RuleBase" id="RU004508"/>
    </source>
</evidence>
<organism evidence="6 7">
    <name type="scientific">Pseudomonas soli</name>
    <dbReference type="NCBI Taxonomy" id="1306993"/>
    <lineage>
        <taxon>Bacteria</taxon>
        <taxon>Pseudomonadati</taxon>
        <taxon>Pseudomonadota</taxon>
        <taxon>Gammaproteobacteria</taxon>
        <taxon>Pseudomonadales</taxon>
        <taxon>Pseudomonadaceae</taxon>
        <taxon>Pseudomonas</taxon>
    </lineage>
</organism>